<proteinExistence type="inferred from homology"/>
<feature type="binding site" evidence="12">
    <location>
        <position position="106"/>
    </location>
    <ligand>
        <name>Zn(2+)</name>
        <dbReference type="ChEBI" id="CHEBI:29105"/>
    </ligand>
</feature>
<dbReference type="Pfam" id="PF01475">
    <property type="entry name" value="FUR"/>
    <property type="match status" value="1"/>
</dbReference>
<dbReference type="GO" id="GO:0045892">
    <property type="term" value="P:negative regulation of DNA-templated transcription"/>
    <property type="evidence" value="ECO:0007669"/>
    <property type="project" value="TreeGrafter"/>
</dbReference>
<organism evidence="13 14">
    <name type="scientific">Bacteroides luti</name>
    <dbReference type="NCBI Taxonomy" id="1297750"/>
    <lineage>
        <taxon>Bacteria</taxon>
        <taxon>Pseudomonadati</taxon>
        <taxon>Bacteroidota</taxon>
        <taxon>Bacteroidia</taxon>
        <taxon>Bacteroidales</taxon>
        <taxon>Bacteroidaceae</taxon>
        <taxon>Bacteroides</taxon>
    </lineage>
</organism>
<sequence length="159" mass="18664">MDKQNVKETVKQIFTEYLNANGHRKTPERYAILDTIYSIEGHFGIDMLYSKMMNQENFRVSRATLYNTIILLIDAKLIIKHQFGNSSQYEKSFNIETHHHLICTECGKVTEFQNDTLKNAIANTKLTKFQMSHYSLYIYGICSRCAWAKKRKKQINNKL</sequence>
<dbReference type="GO" id="GO:0003700">
    <property type="term" value="F:DNA-binding transcription factor activity"/>
    <property type="evidence" value="ECO:0007669"/>
    <property type="project" value="InterPro"/>
</dbReference>
<comment type="cofactor">
    <cofactor evidence="12">
        <name>Zn(2+)</name>
        <dbReference type="ChEBI" id="CHEBI:29105"/>
    </cofactor>
    <text evidence="12">Binds 1 zinc ion per subunit.</text>
</comment>
<dbReference type="Gene3D" id="3.30.1490.190">
    <property type="match status" value="1"/>
</dbReference>
<dbReference type="STRING" id="1297750.SAMN05444405_103201"/>
<evidence type="ECO:0000256" key="11">
    <source>
        <dbReference type="ARBA" id="ARBA00023163"/>
    </source>
</evidence>
<keyword evidence="10" id="KW-0238">DNA-binding</keyword>
<dbReference type="PANTHER" id="PTHR33202:SF2">
    <property type="entry name" value="FERRIC UPTAKE REGULATION PROTEIN"/>
    <property type="match status" value="1"/>
</dbReference>
<dbReference type="InterPro" id="IPR043135">
    <property type="entry name" value="Fur_C"/>
</dbReference>
<dbReference type="Proteomes" id="UP000184509">
    <property type="component" value="Unassembled WGS sequence"/>
</dbReference>
<feature type="binding site" evidence="12">
    <location>
        <position position="145"/>
    </location>
    <ligand>
        <name>Zn(2+)</name>
        <dbReference type="ChEBI" id="CHEBI:29105"/>
    </ligand>
</feature>
<dbReference type="Gene3D" id="1.10.10.10">
    <property type="entry name" value="Winged helix-like DNA-binding domain superfamily/Winged helix DNA-binding domain"/>
    <property type="match status" value="1"/>
</dbReference>
<evidence type="ECO:0000256" key="9">
    <source>
        <dbReference type="ARBA" id="ARBA00023015"/>
    </source>
</evidence>
<dbReference type="InterPro" id="IPR036388">
    <property type="entry name" value="WH-like_DNA-bd_sf"/>
</dbReference>
<protein>
    <recommendedName>
        <fullName evidence="4">Ferric uptake regulation protein</fullName>
    </recommendedName>
</protein>
<dbReference type="EMBL" id="FQTV01000003">
    <property type="protein sequence ID" value="SHE85950.1"/>
    <property type="molecule type" value="Genomic_DNA"/>
</dbReference>
<dbReference type="RefSeq" id="WP_073399576.1">
    <property type="nucleotide sequence ID" value="NZ_FQTV01000003.1"/>
</dbReference>
<dbReference type="InterPro" id="IPR002481">
    <property type="entry name" value="FUR"/>
</dbReference>
<evidence type="ECO:0000256" key="1">
    <source>
        <dbReference type="ARBA" id="ARBA00004496"/>
    </source>
</evidence>
<keyword evidence="14" id="KW-1185">Reference proteome</keyword>
<dbReference type="SUPFAM" id="SSF46785">
    <property type="entry name" value="Winged helix' DNA-binding domain"/>
    <property type="match status" value="1"/>
</dbReference>
<keyword evidence="6" id="KW-0678">Repressor</keyword>
<dbReference type="CDD" id="cd07153">
    <property type="entry name" value="Fur_like"/>
    <property type="match status" value="1"/>
</dbReference>
<keyword evidence="9" id="KW-0805">Transcription regulation</keyword>
<dbReference type="GO" id="GO:1900376">
    <property type="term" value="P:regulation of secondary metabolite biosynthetic process"/>
    <property type="evidence" value="ECO:0007669"/>
    <property type="project" value="TreeGrafter"/>
</dbReference>
<keyword evidence="11" id="KW-0804">Transcription</keyword>
<feature type="binding site" evidence="12">
    <location>
        <position position="142"/>
    </location>
    <ligand>
        <name>Zn(2+)</name>
        <dbReference type="ChEBI" id="CHEBI:29105"/>
    </ligand>
</feature>
<keyword evidence="7 12" id="KW-0479">Metal-binding</keyword>
<reference evidence="13 14" key="1">
    <citation type="submission" date="2016-11" db="EMBL/GenBank/DDBJ databases">
        <authorList>
            <person name="Jaros S."/>
            <person name="Januszkiewicz K."/>
            <person name="Wedrychowicz H."/>
        </authorList>
    </citation>
    <scope>NUCLEOTIDE SEQUENCE [LARGE SCALE GENOMIC DNA]</scope>
    <source>
        <strain evidence="13 14">DSM 26991</strain>
    </source>
</reference>
<evidence type="ECO:0000256" key="10">
    <source>
        <dbReference type="ARBA" id="ARBA00023125"/>
    </source>
</evidence>
<evidence type="ECO:0000256" key="8">
    <source>
        <dbReference type="ARBA" id="ARBA00022833"/>
    </source>
</evidence>
<evidence type="ECO:0000256" key="3">
    <source>
        <dbReference type="ARBA" id="ARBA00011738"/>
    </source>
</evidence>
<dbReference type="AlphaFoldDB" id="A0A1M4WXN4"/>
<dbReference type="PANTHER" id="PTHR33202">
    <property type="entry name" value="ZINC UPTAKE REGULATION PROTEIN"/>
    <property type="match status" value="1"/>
</dbReference>
<keyword evidence="8 12" id="KW-0862">Zinc</keyword>
<dbReference type="InterPro" id="IPR036390">
    <property type="entry name" value="WH_DNA-bd_sf"/>
</dbReference>
<evidence type="ECO:0000256" key="4">
    <source>
        <dbReference type="ARBA" id="ARBA00020910"/>
    </source>
</evidence>
<evidence type="ECO:0000313" key="14">
    <source>
        <dbReference type="Proteomes" id="UP000184509"/>
    </source>
</evidence>
<keyword evidence="5" id="KW-0963">Cytoplasm</keyword>
<evidence type="ECO:0000256" key="2">
    <source>
        <dbReference type="ARBA" id="ARBA00007957"/>
    </source>
</evidence>
<evidence type="ECO:0000256" key="12">
    <source>
        <dbReference type="PIRSR" id="PIRSR602481-1"/>
    </source>
</evidence>
<evidence type="ECO:0000256" key="5">
    <source>
        <dbReference type="ARBA" id="ARBA00022490"/>
    </source>
</evidence>
<dbReference type="GO" id="GO:0005829">
    <property type="term" value="C:cytosol"/>
    <property type="evidence" value="ECO:0007669"/>
    <property type="project" value="TreeGrafter"/>
</dbReference>
<comment type="subunit">
    <text evidence="3">Homodimer.</text>
</comment>
<comment type="subcellular location">
    <subcellularLocation>
        <location evidence="1">Cytoplasm</location>
    </subcellularLocation>
</comment>
<accession>A0A1M4WXN4</accession>
<dbReference type="GO" id="GO:0008270">
    <property type="term" value="F:zinc ion binding"/>
    <property type="evidence" value="ECO:0007669"/>
    <property type="project" value="TreeGrafter"/>
</dbReference>
<dbReference type="OrthoDB" id="8659436at2"/>
<dbReference type="GO" id="GO:0000976">
    <property type="term" value="F:transcription cis-regulatory region binding"/>
    <property type="evidence" value="ECO:0007669"/>
    <property type="project" value="TreeGrafter"/>
</dbReference>
<feature type="binding site" evidence="12">
    <location>
        <position position="103"/>
    </location>
    <ligand>
        <name>Zn(2+)</name>
        <dbReference type="ChEBI" id="CHEBI:29105"/>
    </ligand>
</feature>
<evidence type="ECO:0000313" key="13">
    <source>
        <dbReference type="EMBL" id="SHE85950.1"/>
    </source>
</evidence>
<evidence type="ECO:0000256" key="6">
    <source>
        <dbReference type="ARBA" id="ARBA00022491"/>
    </source>
</evidence>
<comment type="similarity">
    <text evidence="2">Belongs to the Fur family.</text>
</comment>
<evidence type="ECO:0000256" key="7">
    <source>
        <dbReference type="ARBA" id="ARBA00022723"/>
    </source>
</evidence>
<name>A0A1M4WXN4_9BACE</name>
<gene>
    <name evidence="13" type="ORF">SAMN05444405_103201</name>
</gene>